<feature type="transmembrane region" description="Helical" evidence="1">
    <location>
        <begin position="12"/>
        <end position="32"/>
    </location>
</feature>
<dbReference type="Pfam" id="PF03703">
    <property type="entry name" value="bPH_2"/>
    <property type="match status" value="1"/>
</dbReference>
<protein>
    <recommendedName>
        <fullName evidence="2">YdbS-like PH domain-containing protein</fullName>
    </recommendedName>
</protein>
<accession>K9B021</accession>
<dbReference type="eggNOG" id="COG3402">
    <property type="taxonomic scope" value="Bacteria"/>
</dbReference>
<dbReference type="Proteomes" id="UP000009885">
    <property type="component" value="Unassembled WGS sequence"/>
</dbReference>
<keyword evidence="1" id="KW-1133">Transmembrane helix</keyword>
<evidence type="ECO:0000313" key="3">
    <source>
        <dbReference type="EMBL" id="EKU47135.1"/>
    </source>
</evidence>
<keyword evidence="1" id="KW-0472">Membrane</keyword>
<evidence type="ECO:0000259" key="2">
    <source>
        <dbReference type="Pfam" id="PF03703"/>
    </source>
</evidence>
<name>K9B021_9STAP</name>
<evidence type="ECO:0000313" key="4">
    <source>
        <dbReference type="Proteomes" id="UP000009885"/>
    </source>
</evidence>
<dbReference type="STRING" id="1229783.C273_07842"/>
<comment type="caution">
    <text evidence="3">The sequence shown here is derived from an EMBL/GenBank/DDBJ whole genome shotgun (WGS) entry which is preliminary data.</text>
</comment>
<dbReference type="PANTHER" id="PTHR34473:SF2">
    <property type="entry name" value="UPF0699 TRANSMEMBRANE PROTEIN YDBT"/>
    <property type="match status" value="1"/>
</dbReference>
<organism evidence="3 4">
    <name type="scientific">Staphylococcus massiliensis S46</name>
    <dbReference type="NCBI Taxonomy" id="1229783"/>
    <lineage>
        <taxon>Bacteria</taxon>
        <taxon>Bacillati</taxon>
        <taxon>Bacillota</taxon>
        <taxon>Bacilli</taxon>
        <taxon>Bacillales</taxon>
        <taxon>Staphylococcaceae</taxon>
        <taxon>Staphylococcus</taxon>
    </lineage>
</organism>
<dbReference type="OrthoDB" id="2417924at2"/>
<reference evidence="3 4" key="1">
    <citation type="journal article" date="2013" name="Genome Announc.">
        <title>Genome Sequence of Staphylococcus massiliensis Strain S46, Isolated from the Surface of Healthy Human Skin.</title>
        <authorList>
            <person name="Srivastav R."/>
            <person name="Singh A."/>
            <person name="Jangir P.K."/>
            <person name="Kumari C."/>
            <person name="Muduli S."/>
            <person name="Sharma R."/>
        </authorList>
    </citation>
    <scope>NUCLEOTIDE SEQUENCE [LARGE SCALE GENOMIC DNA]</scope>
    <source>
        <strain evidence="3 4">S46</strain>
    </source>
</reference>
<dbReference type="InterPro" id="IPR005182">
    <property type="entry name" value="YdbS-like_PH"/>
</dbReference>
<dbReference type="RefSeq" id="WP_009383899.1">
    <property type="nucleotide sequence ID" value="NZ_AMSQ01000012.1"/>
</dbReference>
<keyword evidence="1" id="KW-0812">Transmembrane</keyword>
<keyword evidence="4" id="KW-1185">Reference proteome</keyword>
<evidence type="ECO:0000256" key="1">
    <source>
        <dbReference type="SAM" id="Phobius"/>
    </source>
</evidence>
<dbReference type="PATRIC" id="fig|1229783.3.peg.1581"/>
<feature type="domain" description="YdbS-like PH" evidence="2">
    <location>
        <begin position="71"/>
        <end position="142"/>
    </location>
</feature>
<gene>
    <name evidence="3" type="ORF">C273_07842</name>
</gene>
<dbReference type="PANTHER" id="PTHR34473">
    <property type="entry name" value="UPF0699 TRANSMEMBRANE PROTEIN YDBS"/>
    <property type="match status" value="1"/>
</dbReference>
<dbReference type="AlphaFoldDB" id="K9B021"/>
<feature type="transmembrane region" description="Helical" evidence="1">
    <location>
        <begin position="44"/>
        <end position="62"/>
    </location>
</feature>
<dbReference type="EMBL" id="AMSQ01000012">
    <property type="protein sequence ID" value="EKU47135.1"/>
    <property type="molecule type" value="Genomic_DNA"/>
</dbReference>
<sequence length="155" mass="18616">MTFQRSPRVAKSYYVIKSFLYFLLGVLIYLGVIFLKHQLEWPEYVFYVATALLIIDLIFLVIDSIRHYVYHTYQLDAQNIYVRSNLWFRKYQVMKQDRIQYIKVTSKPLMRYFKLRKVTIYTAGHEVKFPLVHQDEAKRIQEATIAYLEGVDSDV</sequence>
<proteinExistence type="predicted"/>